<feature type="compositionally biased region" description="Polar residues" evidence="9">
    <location>
        <begin position="273"/>
        <end position="283"/>
    </location>
</feature>
<feature type="region of interest" description="Disordered" evidence="9">
    <location>
        <begin position="1"/>
        <end position="58"/>
    </location>
</feature>
<comment type="subcellular location">
    <subcellularLocation>
        <location evidence="2">Cytoplasm</location>
    </subcellularLocation>
    <subcellularLocation>
        <location evidence="1">Nucleus</location>
    </subcellularLocation>
</comment>
<comment type="caution">
    <text evidence="10">The sequence shown here is derived from an EMBL/GenBank/DDBJ whole genome shotgun (WGS) entry which is preliminary data.</text>
</comment>
<dbReference type="AlphaFoldDB" id="A0AAV9P361"/>
<evidence type="ECO:0000256" key="7">
    <source>
        <dbReference type="ARBA" id="ARBA00023163"/>
    </source>
</evidence>
<evidence type="ECO:0000256" key="3">
    <source>
        <dbReference type="ARBA" id="ARBA00006922"/>
    </source>
</evidence>
<evidence type="ECO:0000256" key="4">
    <source>
        <dbReference type="ARBA" id="ARBA00022490"/>
    </source>
</evidence>
<keyword evidence="6" id="KW-0805">Transcription regulation</keyword>
<protein>
    <submittedName>
        <fullName evidence="10">Uncharacterized protein</fullName>
    </submittedName>
</protein>
<evidence type="ECO:0000256" key="8">
    <source>
        <dbReference type="ARBA" id="ARBA00023242"/>
    </source>
</evidence>
<evidence type="ECO:0000256" key="1">
    <source>
        <dbReference type="ARBA" id="ARBA00004123"/>
    </source>
</evidence>
<feature type="region of interest" description="Disordered" evidence="9">
    <location>
        <begin position="86"/>
        <end position="163"/>
    </location>
</feature>
<name>A0AAV9P361_9PEZI</name>
<dbReference type="InterPro" id="IPR013734">
    <property type="entry name" value="TF_Nrm1/Whi5"/>
</dbReference>
<evidence type="ECO:0000313" key="10">
    <source>
        <dbReference type="EMBL" id="KAK5165723.1"/>
    </source>
</evidence>
<keyword evidence="11" id="KW-1185">Reference proteome</keyword>
<evidence type="ECO:0000256" key="9">
    <source>
        <dbReference type="SAM" id="MobiDB-lite"/>
    </source>
</evidence>
<feature type="region of interest" description="Disordered" evidence="9">
    <location>
        <begin position="273"/>
        <end position="320"/>
    </location>
</feature>
<dbReference type="GO" id="GO:0005737">
    <property type="term" value="C:cytoplasm"/>
    <property type="evidence" value="ECO:0007669"/>
    <property type="project" value="UniProtKB-SubCell"/>
</dbReference>
<keyword evidence="4" id="KW-0963">Cytoplasm</keyword>
<keyword evidence="5" id="KW-0678">Repressor</keyword>
<organism evidence="10 11">
    <name type="scientific">Saxophila tyrrhenica</name>
    <dbReference type="NCBI Taxonomy" id="1690608"/>
    <lineage>
        <taxon>Eukaryota</taxon>
        <taxon>Fungi</taxon>
        <taxon>Dikarya</taxon>
        <taxon>Ascomycota</taxon>
        <taxon>Pezizomycotina</taxon>
        <taxon>Dothideomycetes</taxon>
        <taxon>Dothideomycetidae</taxon>
        <taxon>Mycosphaerellales</taxon>
        <taxon>Extremaceae</taxon>
        <taxon>Saxophila</taxon>
    </lineage>
</organism>
<accession>A0AAV9P361</accession>
<dbReference type="Pfam" id="PF08528">
    <property type="entry name" value="Whi5"/>
    <property type="match status" value="1"/>
</dbReference>
<reference evidence="10 11" key="1">
    <citation type="submission" date="2023-08" db="EMBL/GenBank/DDBJ databases">
        <title>Black Yeasts Isolated from many extreme environments.</title>
        <authorList>
            <person name="Coleine C."/>
            <person name="Stajich J.E."/>
            <person name="Selbmann L."/>
        </authorList>
    </citation>
    <scope>NUCLEOTIDE SEQUENCE [LARGE SCALE GENOMIC DNA]</scope>
    <source>
        <strain evidence="10 11">CCFEE 5935</strain>
    </source>
</reference>
<feature type="compositionally biased region" description="Polar residues" evidence="9">
    <location>
        <begin position="130"/>
        <end position="140"/>
    </location>
</feature>
<keyword evidence="7" id="KW-0804">Transcription</keyword>
<evidence type="ECO:0000256" key="6">
    <source>
        <dbReference type="ARBA" id="ARBA00023015"/>
    </source>
</evidence>
<sequence>MASPTVQSTNDENMSPAKPTAHQRNATSNRRVLGEVSPNIKTATSGPMFTGKPLAGSPLKRSFTAAMEGGEGLMYLKRRKLSDDELLSQVDGPYERSGQDESGQSMEDAGSLRPVFQSREDMRVDIPTITEASPTEPNTPSEEDDSTQHSSEGRKSFSSLINYDPSSQTSTSIFKTISNAEMLKLRLRVAMYKVRTNQVETPFLDLHVEERSRASPLDPNAAAREAVEQLRQEAQAIAARDRERAAVPRLLPAPVLRPTAYSSRMIYDTQLPSSPPISTSSNGLPFAPPAEEVSTPMHAAARLDSPPSSRRRLAMPNEQELTSSVVKGRVAEGLLGLRHAV</sequence>
<evidence type="ECO:0000256" key="2">
    <source>
        <dbReference type="ARBA" id="ARBA00004496"/>
    </source>
</evidence>
<feature type="compositionally biased region" description="Low complexity" evidence="9">
    <location>
        <begin position="299"/>
        <end position="308"/>
    </location>
</feature>
<proteinExistence type="inferred from homology"/>
<dbReference type="GeneID" id="89929978"/>
<dbReference type="RefSeq" id="XP_064655735.1">
    <property type="nucleotide sequence ID" value="XM_064805876.1"/>
</dbReference>
<keyword evidence="8" id="KW-0539">Nucleus</keyword>
<evidence type="ECO:0000313" key="11">
    <source>
        <dbReference type="Proteomes" id="UP001337655"/>
    </source>
</evidence>
<evidence type="ECO:0000256" key="5">
    <source>
        <dbReference type="ARBA" id="ARBA00022491"/>
    </source>
</evidence>
<dbReference type="Proteomes" id="UP001337655">
    <property type="component" value="Unassembled WGS sequence"/>
</dbReference>
<comment type="similarity">
    <text evidence="3">Belongs to the WHI5/NRM1 family.</text>
</comment>
<feature type="compositionally biased region" description="Polar residues" evidence="9">
    <location>
        <begin position="1"/>
        <end position="13"/>
    </location>
</feature>
<dbReference type="GO" id="GO:0005634">
    <property type="term" value="C:nucleus"/>
    <property type="evidence" value="ECO:0007669"/>
    <property type="project" value="UniProtKB-SubCell"/>
</dbReference>
<gene>
    <name evidence="10" type="ORF">LTR77_008646</name>
</gene>
<dbReference type="EMBL" id="JAVRRT010000015">
    <property type="protein sequence ID" value="KAK5165723.1"/>
    <property type="molecule type" value="Genomic_DNA"/>
</dbReference>